<feature type="compositionally biased region" description="Acidic residues" evidence="1">
    <location>
        <begin position="96"/>
        <end position="126"/>
    </location>
</feature>
<comment type="caution">
    <text evidence="2">The sequence shown here is derived from an EMBL/GenBank/DDBJ whole genome shotgun (WGS) entry which is preliminary data.</text>
</comment>
<feature type="region of interest" description="Disordered" evidence="1">
    <location>
        <begin position="236"/>
        <end position="257"/>
    </location>
</feature>
<feature type="compositionally biased region" description="Acidic residues" evidence="1">
    <location>
        <begin position="242"/>
        <end position="252"/>
    </location>
</feature>
<proteinExistence type="predicted"/>
<dbReference type="EMBL" id="JAAAIL010002217">
    <property type="protein sequence ID" value="KAG0259193.1"/>
    <property type="molecule type" value="Genomic_DNA"/>
</dbReference>
<dbReference type="Proteomes" id="UP001194580">
    <property type="component" value="Unassembled WGS sequence"/>
</dbReference>
<feature type="region of interest" description="Disordered" evidence="1">
    <location>
        <begin position="1"/>
        <end position="45"/>
    </location>
</feature>
<evidence type="ECO:0000313" key="3">
    <source>
        <dbReference type="Proteomes" id="UP001194580"/>
    </source>
</evidence>
<name>A0AAD4D2N7_9FUNG</name>
<dbReference type="AlphaFoldDB" id="A0AAD4D2N7"/>
<accession>A0AAD4D2N7</accession>
<feature type="compositionally biased region" description="Polar residues" evidence="1">
    <location>
        <begin position="28"/>
        <end position="39"/>
    </location>
</feature>
<evidence type="ECO:0000313" key="2">
    <source>
        <dbReference type="EMBL" id="KAG0259193.1"/>
    </source>
</evidence>
<feature type="region of interest" description="Disordered" evidence="1">
    <location>
        <begin position="61"/>
        <end position="126"/>
    </location>
</feature>
<evidence type="ECO:0000256" key="1">
    <source>
        <dbReference type="SAM" id="MobiDB-lite"/>
    </source>
</evidence>
<reference evidence="2" key="1">
    <citation type="journal article" date="2020" name="Fungal Divers.">
        <title>Resolving the Mortierellaceae phylogeny through synthesis of multi-gene phylogenetics and phylogenomics.</title>
        <authorList>
            <person name="Vandepol N."/>
            <person name="Liber J."/>
            <person name="Desiro A."/>
            <person name="Na H."/>
            <person name="Kennedy M."/>
            <person name="Barry K."/>
            <person name="Grigoriev I.V."/>
            <person name="Miller A.N."/>
            <person name="O'Donnell K."/>
            <person name="Stajich J.E."/>
            <person name="Bonito G."/>
        </authorList>
    </citation>
    <scope>NUCLEOTIDE SEQUENCE</scope>
    <source>
        <strain evidence="2">NRRL 28262</strain>
    </source>
</reference>
<gene>
    <name evidence="2" type="ORF">BGZ95_004745</name>
</gene>
<organism evidence="2 3">
    <name type="scientific">Linnemannia exigua</name>
    <dbReference type="NCBI Taxonomy" id="604196"/>
    <lineage>
        <taxon>Eukaryota</taxon>
        <taxon>Fungi</taxon>
        <taxon>Fungi incertae sedis</taxon>
        <taxon>Mucoromycota</taxon>
        <taxon>Mortierellomycotina</taxon>
        <taxon>Mortierellomycetes</taxon>
        <taxon>Mortierellales</taxon>
        <taxon>Mortierellaceae</taxon>
        <taxon>Linnemannia</taxon>
    </lineage>
</organism>
<protein>
    <submittedName>
        <fullName evidence="2">Uncharacterized protein</fullName>
    </submittedName>
</protein>
<keyword evidence="3" id="KW-1185">Reference proteome</keyword>
<sequence length="490" mass="56172">MPRFCQANVPYANPPHRQERQTRKVATGNETANSSNQPASKVKCYRTRSVATDEVVVLAGIEPTTTPRKRKRRKQDEQAVSNNIEAAEENRRRVEEDCDDDDDAFAGDDFSDVGENSDELDDDEEENQQRLIAPEVLEAVEGLEGSATRPTDTDSPEWANKAFFDLLVYSGNGFSQGDFEKDDLNWRQTREQHVTLDTILKDLRRPSLSTQICYRVYLKLWAEFCDQRYKDGKRSLTIPGLEEPDEQDDEKDPGDMHPYEVTHKKGLAFFKDFLFKKPTIKKLYLHKDYSYPFATYRDISKKDAKAAVVRGANRKRGSRFVVDLRRIVDELPEYQDGQDCYKKLQVCLGMRVMYQARSALSFLLKRQNMRLNDADRNPTPPLHHNSYIGQAIESYGKQLVYGTVPTAKDNPVHLGYTAAEHVRMLLQTFMSETPALSPQKMKIQIREHAKIAMRHMCLLRDQDLRGLTQSDSYLARVPLGPNSHMAAQPL</sequence>